<dbReference type="AlphaFoldDB" id="A0A1M4Y9V6"/>
<organism evidence="2 3">
    <name type="scientific">Seinonella peptonophila</name>
    <dbReference type="NCBI Taxonomy" id="112248"/>
    <lineage>
        <taxon>Bacteria</taxon>
        <taxon>Bacillati</taxon>
        <taxon>Bacillota</taxon>
        <taxon>Bacilli</taxon>
        <taxon>Bacillales</taxon>
        <taxon>Thermoactinomycetaceae</taxon>
        <taxon>Seinonella</taxon>
    </lineage>
</organism>
<dbReference type="RefSeq" id="WP_073154951.1">
    <property type="nucleotide sequence ID" value="NZ_FQVL01000006.1"/>
</dbReference>
<sequence length="110" mass="12677">MVKVVCLFNQVDEPRELSAFLYDELIPMLKETIEVIRFEVTDFKLNPVAALQGKNPLPTFAYMIEIYYPSVEIYEKALKDPQGQEVFNHLLTVCEEIIEVGLGNVQLVRK</sequence>
<proteinExistence type="predicted"/>
<evidence type="ECO:0000259" key="1">
    <source>
        <dbReference type="Pfam" id="PF07110"/>
    </source>
</evidence>
<feature type="domain" description="EthD" evidence="1">
    <location>
        <begin position="26"/>
        <end position="86"/>
    </location>
</feature>
<dbReference type="STRING" id="112248.SAMN05444392_106121"/>
<evidence type="ECO:0000313" key="2">
    <source>
        <dbReference type="EMBL" id="SHF02428.1"/>
    </source>
</evidence>
<dbReference type="GO" id="GO:0016491">
    <property type="term" value="F:oxidoreductase activity"/>
    <property type="evidence" value="ECO:0007669"/>
    <property type="project" value="InterPro"/>
</dbReference>
<dbReference type="EMBL" id="FQVL01000006">
    <property type="protein sequence ID" value="SHF02428.1"/>
    <property type="molecule type" value="Genomic_DNA"/>
</dbReference>
<dbReference type="Pfam" id="PF07110">
    <property type="entry name" value="EthD"/>
    <property type="match status" value="1"/>
</dbReference>
<protein>
    <submittedName>
        <fullName evidence="2">EthD domain-containing protein</fullName>
    </submittedName>
</protein>
<accession>A0A1M4Y9V6</accession>
<reference evidence="2 3" key="1">
    <citation type="submission" date="2016-11" db="EMBL/GenBank/DDBJ databases">
        <authorList>
            <person name="Jaros S."/>
            <person name="Januszkiewicz K."/>
            <person name="Wedrychowicz H."/>
        </authorList>
    </citation>
    <scope>NUCLEOTIDE SEQUENCE [LARGE SCALE GENOMIC DNA]</scope>
    <source>
        <strain evidence="2 3">DSM 44666</strain>
    </source>
</reference>
<evidence type="ECO:0000313" key="3">
    <source>
        <dbReference type="Proteomes" id="UP000184476"/>
    </source>
</evidence>
<dbReference type="InterPro" id="IPR009799">
    <property type="entry name" value="EthD_dom"/>
</dbReference>
<name>A0A1M4Y9V6_9BACL</name>
<dbReference type="OrthoDB" id="5294870at2"/>
<dbReference type="Proteomes" id="UP000184476">
    <property type="component" value="Unassembled WGS sequence"/>
</dbReference>
<keyword evidence="3" id="KW-1185">Reference proteome</keyword>
<gene>
    <name evidence="2" type="ORF">SAMN05444392_106121</name>
</gene>
<dbReference type="Gene3D" id="3.30.70.100">
    <property type="match status" value="1"/>
</dbReference>